<dbReference type="OMA" id="QHWPTSF"/>
<dbReference type="InterPro" id="IPR016193">
    <property type="entry name" value="Cytidine_deaminase-like"/>
</dbReference>
<dbReference type="GO" id="GO:0005737">
    <property type="term" value="C:cytoplasm"/>
    <property type="evidence" value="ECO:0007669"/>
    <property type="project" value="TreeGrafter"/>
</dbReference>
<evidence type="ECO:0000256" key="3">
    <source>
        <dbReference type="SAM" id="MobiDB-lite"/>
    </source>
</evidence>
<dbReference type="KEGG" id="mis:MICPUN_112644"/>
<dbReference type="AlphaFoldDB" id="C1DZG3"/>
<accession>C1DZG3</accession>
<dbReference type="GO" id="GO:0052717">
    <property type="term" value="F:tRNA-specific adenosine-34 deaminase activity"/>
    <property type="evidence" value="ECO:0007669"/>
    <property type="project" value="TreeGrafter"/>
</dbReference>
<feature type="region of interest" description="Disordered" evidence="3">
    <location>
        <begin position="1"/>
        <end position="43"/>
    </location>
</feature>
<protein>
    <recommendedName>
        <fullName evidence="4">CMP/dCMP-type deaminase domain-containing protein</fullName>
    </recommendedName>
</protein>
<feature type="domain" description="CMP/dCMP-type deaminase" evidence="4">
    <location>
        <begin position="144"/>
        <end position="332"/>
    </location>
</feature>
<dbReference type="PROSITE" id="PS51747">
    <property type="entry name" value="CYT_DCMP_DEAMINASES_2"/>
    <property type="match status" value="1"/>
</dbReference>
<comment type="similarity">
    <text evidence="2">Belongs to the cytidine and deoxycytidylate deaminase family. ADAT3 subfamily.</text>
</comment>
<dbReference type="FunCoup" id="C1DZG3">
    <property type="interactions" value="607"/>
</dbReference>
<dbReference type="eggNOG" id="KOG2771">
    <property type="taxonomic scope" value="Eukaryota"/>
</dbReference>
<dbReference type="STRING" id="296587.C1DZG3"/>
<organism evidence="5 6">
    <name type="scientific">Micromonas commoda (strain RCC299 / NOUM17 / CCMP2709)</name>
    <name type="common">Picoplanktonic green alga</name>
    <dbReference type="NCBI Taxonomy" id="296587"/>
    <lineage>
        <taxon>Eukaryota</taxon>
        <taxon>Viridiplantae</taxon>
        <taxon>Chlorophyta</taxon>
        <taxon>Mamiellophyceae</taxon>
        <taxon>Mamiellales</taxon>
        <taxon>Mamiellaceae</taxon>
        <taxon>Micromonas</taxon>
    </lineage>
</organism>
<feature type="compositionally biased region" description="Pro residues" evidence="3">
    <location>
        <begin position="1"/>
        <end position="10"/>
    </location>
</feature>
<keyword evidence="1" id="KW-0819">tRNA processing</keyword>
<dbReference type="SUPFAM" id="SSF53927">
    <property type="entry name" value="Cytidine deaminase-like"/>
    <property type="match status" value="1"/>
</dbReference>
<reference evidence="5 6" key="1">
    <citation type="journal article" date="2009" name="Science">
        <title>Green evolution and dynamic adaptations revealed by genomes of the marine picoeukaryotes Micromonas.</title>
        <authorList>
            <person name="Worden A.Z."/>
            <person name="Lee J.H."/>
            <person name="Mock T."/>
            <person name="Rouze P."/>
            <person name="Simmons M.P."/>
            <person name="Aerts A.L."/>
            <person name="Allen A.E."/>
            <person name="Cuvelier M.L."/>
            <person name="Derelle E."/>
            <person name="Everett M.V."/>
            <person name="Foulon E."/>
            <person name="Grimwood J."/>
            <person name="Gundlach H."/>
            <person name="Henrissat B."/>
            <person name="Napoli C."/>
            <person name="McDonald S.M."/>
            <person name="Parker M.S."/>
            <person name="Rombauts S."/>
            <person name="Salamov A."/>
            <person name="Von Dassow P."/>
            <person name="Badger J.H."/>
            <person name="Coutinho P.M."/>
            <person name="Demir E."/>
            <person name="Dubchak I."/>
            <person name="Gentemann C."/>
            <person name="Eikrem W."/>
            <person name="Gready J.E."/>
            <person name="John U."/>
            <person name="Lanier W."/>
            <person name="Lindquist E.A."/>
            <person name="Lucas S."/>
            <person name="Mayer K.F."/>
            <person name="Moreau H."/>
            <person name="Not F."/>
            <person name="Otillar R."/>
            <person name="Panaud O."/>
            <person name="Pangilinan J."/>
            <person name="Paulsen I."/>
            <person name="Piegu B."/>
            <person name="Poliakov A."/>
            <person name="Robbens S."/>
            <person name="Schmutz J."/>
            <person name="Toulza E."/>
            <person name="Wyss T."/>
            <person name="Zelensky A."/>
            <person name="Zhou K."/>
            <person name="Armbrust E.V."/>
            <person name="Bhattacharya D."/>
            <person name="Goodenough U.W."/>
            <person name="Van de Peer Y."/>
            <person name="Grigoriev I.V."/>
        </authorList>
    </citation>
    <scope>NUCLEOTIDE SEQUENCE [LARGE SCALE GENOMIC DNA]</scope>
    <source>
        <strain evidence="6">RCC299 / NOUM17</strain>
    </source>
</reference>
<dbReference type="GO" id="GO:0005634">
    <property type="term" value="C:nucleus"/>
    <property type="evidence" value="ECO:0007669"/>
    <property type="project" value="TreeGrafter"/>
</dbReference>
<gene>
    <name evidence="5" type="ORF">MICPUN_112644</name>
</gene>
<feature type="compositionally biased region" description="Basic and acidic residues" evidence="3">
    <location>
        <begin position="222"/>
        <end position="232"/>
    </location>
</feature>
<dbReference type="InParanoid" id="C1DZG3"/>
<keyword evidence="6" id="KW-1185">Reference proteome</keyword>
<dbReference type="OrthoDB" id="3180714at2759"/>
<dbReference type="EMBL" id="CP001323">
    <property type="protein sequence ID" value="ACO60647.1"/>
    <property type="molecule type" value="Genomic_DNA"/>
</dbReference>
<dbReference type="Gene3D" id="3.40.140.10">
    <property type="entry name" value="Cytidine Deaminase, domain 2"/>
    <property type="match status" value="1"/>
</dbReference>
<evidence type="ECO:0000259" key="4">
    <source>
        <dbReference type="PROSITE" id="PS51747"/>
    </source>
</evidence>
<dbReference type="GO" id="GO:0008033">
    <property type="term" value="P:tRNA processing"/>
    <property type="evidence" value="ECO:0007669"/>
    <property type="project" value="UniProtKB-KW"/>
</dbReference>
<dbReference type="Proteomes" id="UP000002009">
    <property type="component" value="Chromosome 2"/>
</dbReference>
<dbReference type="PANTHER" id="PTHR11079:SF156">
    <property type="entry name" value="INACTIVE TRNA-SPECIFIC ADENOSINE DEAMINASE-LIKE PROTEIN 3-RELATED"/>
    <property type="match status" value="1"/>
</dbReference>
<evidence type="ECO:0000313" key="5">
    <source>
        <dbReference type="EMBL" id="ACO60647.1"/>
    </source>
</evidence>
<dbReference type="RefSeq" id="XP_002499388.1">
    <property type="nucleotide sequence ID" value="XM_002499343.1"/>
</dbReference>
<name>C1DZG3_MICCC</name>
<feature type="region of interest" description="Disordered" evidence="3">
    <location>
        <begin position="222"/>
        <end position="262"/>
    </location>
</feature>
<evidence type="ECO:0000256" key="2">
    <source>
        <dbReference type="ARBA" id="ARBA00038160"/>
    </source>
</evidence>
<dbReference type="InterPro" id="IPR002125">
    <property type="entry name" value="CMP_dCMP_dom"/>
</dbReference>
<evidence type="ECO:0000256" key="1">
    <source>
        <dbReference type="ARBA" id="ARBA00022694"/>
    </source>
</evidence>
<proteinExistence type="inferred from homology"/>
<feature type="compositionally biased region" description="Basic and acidic residues" evidence="3">
    <location>
        <begin position="242"/>
        <end position="256"/>
    </location>
</feature>
<dbReference type="PANTHER" id="PTHR11079">
    <property type="entry name" value="CYTOSINE DEAMINASE FAMILY MEMBER"/>
    <property type="match status" value="1"/>
</dbReference>
<sequence>MQSPPSYPPRHPPKPEPTADTAAPSNSSSRIHPRRQLKEVSAKAPLSALTHVKRVQRRDGDDGSLRVLLCECSDASPDGGAWPAPVRDLVDRFALAPERTAVPGRAPRTREQWEEWNALWPIAWQKPNSHLAVPLETPCATDVTEMKRWMRSCIDVAREGGATNAAIVVDPSGPGTVIARGLDETRAWRCVGRGNGHLGGNGHPLRHCALVAIDDAARRDAETYPAGEDEKNGLSSAPEPTPPDRSEVGEKRRRGETLSASEMTETLGRPYLCTGYDAYLVREPCVMCAMALTHSRVRRVIFGAGSPGNGALGGGKHSLHGQRTLNHHYQVYTFGLSGEEMDNLVRGHRQTQS</sequence>
<evidence type="ECO:0000313" key="6">
    <source>
        <dbReference type="Proteomes" id="UP000002009"/>
    </source>
</evidence>
<dbReference type="GeneID" id="8240584"/>